<evidence type="ECO:0000256" key="9">
    <source>
        <dbReference type="ARBA" id="ARBA00049102"/>
    </source>
</evidence>
<dbReference type="GeneID" id="93352110"/>
<comment type="cofactor">
    <cofactor evidence="11">
        <name>a divalent metal cation</name>
        <dbReference type="ChEBI" id="CHEBI:60240"/>
    </cofactor>
</comment>
<dbReference type="GO" id="GO:0042803">
    <property type="term" value="F:protein homodimerization activity"/>
    <property type="evidence" value="ECO:0007669"/>
    <property type="project" value="UniProtKB-UniRule"/>
</dbReference>
<comment type="function">
    <text evidence="10 11">Involved in the heme biosynthesis. Catalyzes the aerobic oxidative decarboxylation of propionate groups of rings A and B of coproporphyrinogen-III to yield the vinyl groups in protoporphyrinogen-IX.</text>
</comment>
<dbReference type="RefSeq" id="WP_074897260.1">
    <property type="nucleotide sequence ID" value="NZ_CP031252.1"/>
</dbReference>
<comment type="similarity">
    <text evidence="3 11">Belongs to the aerobic coproporphyrinogen-III oxidase family.</text>
</comment>
<dbReference type="PROSITE" id="PS01021">
    <property type="entry name" value="COPROGEN_OXIDASE"/>
    <property type="match status" value="1"/>
</dbReference>
<dbReference type="SUPFAM" id="SSF102886">
    <property type="entry name" value="Coproporphyrinogen III oxidase"/>
    <property type="match status" value="1"/>
</dbReference>
<evidence type="ECO:0000256" key="3">
    <source>
        <dbReference type="ARBA" id="ARBA00010644"/>
    </source>
</evidence>
<evidence type="ECO:0000313" key="13">
    <source>
        <dbReference type="Proteomes" id="UP000254927"/>
    </source>
</evidence>
<keyword evidence="6 11" id="KW-0560">Oxidoreductase</keyword>
<keyword evidence="11" id="KW-0479">Metal-binding</keyword>
<evidence type="ECO:0000256" key="4">
    <source>
        <dbReference type="ARBA" id="ARBA00011738"/>
    </source>
</evidence>
<dbReference type="FunFam" id="3.40.1500.10:FF:000001">
    <property type="entry name" value="Oxygen-dependent coproporphyrinogen-III oxidase"/>
    <property type="match status" value="1"/>
</dbReference>
<dbReference type="EMBL" id="UGQW01000002">
    <property type="protein sequence ID" value="STZ67643.1"/>
    <property type="molecule type" value="Genomic_DNA"/>
</dbReference>
<feature type="binding site" evidence="11">
    <location>
        <position position="94"/>
    </location>
    <ligand>
        <name>a divalent metal cation</name>
        <dbReference type="ChEBI" id="CHEBI:60240"/>
    </ligand>
</feature>
<dbReference type="InterPro" id="IPR018375">
    <property type="entry name" value="Coprogen_oxidase_CS"/>
</dbReference>
<comment type="pathway">
    <text evidence="2 11">Porphyrin-containing compound metabolism; protoporphyrin-IX biosynthesis; protoporphyrinogen-IX from coproporphyrinogen-III (O2 route): step 1/1.</text>
</comment>
<evidence type="ECO:0000256" key="6">
    <source>
        <dbReference type="ARBA" id="ARBA00023002"/>
    </source>
</evidence>
<evidence type="ECO:0000256" key="10">
    <source>
        <dbReference type="ARBA" id="ARBA00059657"/>
    </source>
</evidence>
<comment type="subcellular location">
    <subcellularLocation>
        <location evidence="1 11">Cytoplasm</location>
    </subcellularLocation>
</comment>
<evidence type="ECO:0000256" key="8">
    <source>
        <dbReference type="ARBA" id="ARBA00023244"/>
    </source>
</evidence>
<dbReference type="HAMAP" id="MF_00333">
    <property type="entry name" value="Coprogen_oxidas"/>
    <property type="match status" value="1"/>
</dbReference>
<comment type="subunit">
    <text evidence="4 11">Homodimer.</text>
</comment>
<dbReference type="PRINTS" id="PR00073">
    <property type="entry name" value="COPRGNOXDASE"/>
</dbReference>
<dbReference type="NCBIfam" id="NF003727">
    <property type="entry name" value="PRK05330.1"/>
    <property type="match status" value="1"/>
</dbReference>
<dbReference type="PANTHER" id="PTHR10755:SF0">
    <property type="entry name" value="OXYGEN-DEPENDENT COPROPORPHYRINOGEN-III OXIDASE, MITOCHONDRIAL"/>
    <property type="match status" value="1"/>
</dbReference>
<feature type="site" description="Important for dimerization" evidence="11">
    <location>
        <position position="173"/>
    </location>
</feature>
<dbReference type="GO" id="GO:0046872">
    <property type="term" value="F:metal ion binding"/>
    <property type="evidence" value="ECO:0007669"/>
    <property type="project" value="UniProtKB-KW"/>
</dbReference>
<protein>
    <recommendedName>
        <fullName evidence="11">Oxygen-dependent coproporphyrinogen-III oxidase</fullName>
        <shortName evidence="11">CPO</shortName>
        <shortName evidence="11">Coprogen oxidase</shortName>
        <shortName evidence="11">Coproporphyrinogenase</shortName>
        <ecNumber evidence="11">1.3.3.3</ecNumber>
    </recommendedName>
</protein>
<keyword evidence="5 11" id="KW-0963">Cytoplasm</keyword>
<feature type="binding site" evidence="11">
    <location>
        <begin position="256"/>
        <end position="258"/>
    </location>
    <ligand>
        <name>substrate</name>
    </ligand>
</feature>
<dbReference type="UniPathway" id="UPA00251">
    <property type="reaction ID" value="UER00322"/>
</dbReference>
<feature type="binding site" evidence="11">
    <location>
        <position position="104"/>
    </location>
    <ligand>
        <name>a divalent metal cation</name>
        <dbReference type="ChEBI" id="CHEBI:60240"/>
    </ligand>
</feature>
<dbReference type="InterPro" id="IPR001260">
    <property type="entry name" value="Coprogen_oxidase_aer"/>
</dbReference>
<feature type="binding site" evidence="11">
    <location>
        <position position="90"/>
    </location>
    <ligand>
        <name>substrate</name>
    </ligand>
</feature>
<dbReference type="GO" id="GO:0004109">
    <property type="term" value="F:coproporphyrinogen oxidase activity"/>
    <property type="evidence" value="ECO:0007669"/>
    <property type="project" value="UniProtKB-UniRule"/>
</dbReference>
<evidence type="ECO:0000256" key="5">
    <source>
        <dbReference type="ARBA" id="ARBA00022490"/>
    </source>
</evidence>
<dbReference type="PIRSF" id="PIRSF000166">
    <property type="entry name" value="Coproporphyri_ox"/>
    <property type="match status" value="1"/>
</dbReference>
<feature type="active site" description="Proton donor" evidence="11">
    <location>
        <position position="104"/>
    </location>
</feature>
<feature type="binding site" evidence="11">
    <location>
        <position position="143"/>
    </location>
    <ligand>
        <name>a divalent metal cation</name>
        <dbReference type="ChEBI" id="CHEBI:60240"/>
    </ligand>
</feature>
<keyword evidence="7 11" id="KW-0350">Heme biosynthesis</keyword>
<evidence type="ECO:0000256" key="7">
    <source>
        <dbReference type="ARBA" id="ARBA00023133"/>
    </source>
</evidence>
<dbReference type="Pfam" id="PF01218">
    <property type="entry name" value="Coprogen_oxidas"/>
    <property type="match status" value="1"/>
</dbReference>
<gene>
    <name evidence="11 12" type="primary">hemF</name>
    <name evidence="12" type="ORF">NCTC10660_01127</name>
</gene>
<evidence type="ECO:0000256" key="2">
    <source>
        <dbReference type="ARBA" id="ARBA00005168"/>
    </source>
</evidence>
<dbReference type="EC" id="1.3.3.3" evidence="11"/>
<dbReference type="Proteomes" id="UP000254927">
    <property type="component" value="Unassembled WGS sequence"/>
</dbReference>
<reference evidence="12 13" key="1">
    <citation type="submission" date="2018-06" db="EMBL/GenBank/DDBJ databases">
        <authorList>
            <consortium name="Pathogen Informatics"/>
            <person name="Doyle S."/>
        </authorList>
    </citation>
    <scope>NUCLEOTIDE SEQUENCE [LARGE SCALE GENOMIC DNA]</scope>
    <source>
        <strain evidence="12 13">NCTC10660</strain>
    </source>
</reference>
<dbReference type="GO" id="GO:0006782">
    <property type="term" value="P:protoporphyrinogen IX biosynthetic process"/>
    <property type="evidence" value="ECO:0007669"/>
    <property type="project" value="UniProtKB-UniRule"/>
</dbReference>
<keyword evidence="8 11" id="KW-0627">Porphyrin biosynthesis</keyword>
<dbReference type="GO" id="GO:0005737">
    <property type="term" value="C:cytoplasm"/>
    <property type="evidence" value="ECO:0007669"/>
    <property type="project" value="UniProtKB-SubCell"/>
</dbReference>
<name>A0A378U0E8_NEIEL</name>
<dbReference type="Gene3D" id="3.40.1500.10">
    <property type="entry name" value="Coproporphyrinogen III oxidase, aerobic"/>
    <property type="match status" value="1"/>
</dbReference>
<proteinExistence type="inferred from homology"/>
<feature type="binding site" evidence="11">
    <location>
        <position position="173"/>
    </location>
    <ligand>
        <name>a divalent metal cation</name>
        <dbReference type="ChEBI" id="CHEBI:60240"/>
    </ligand>
</feature>
<accession>A0A378U0E8</accession>
<evidence type="ECO:0000256" key="11">
    <source>
        <dbReference type="HAMAP-Rule" id="MF_00333"/>
    </source>
</evidence>
<feature type="region of interest" description="Important for dimerization" evidence="11">
    <location>
        <begin position="238"/>
        <end position="273"/>
    </location>
</feature>
<dbReference type="AlphaFoldDB" id="A0A378U0E8"/>
<organism evidence="12 13">
    <name type="scientific">Neisseria elongata</name>
    <dbReference type="NCBI Taxonomy" id="495"/>
    <lineage>
        <taxon>Bacteria</taxon>
        <taxon>Pseudomonadati</taxon>
        <taxon>Pseudomonadota</taxon>
        <taxon>Betaproteobacteria</taxon>
        <taxon>Neisseriales</taxon>
        <taxon>Neisseriaceae</taxon>
        <taxon>Neisseria</taxon>
    </lineage>
</organism>
<sequence>MDTLDVLAVLRQLQDNICAALEAEEDGAAFVADHWQSHLGSGESRVLKQGAVFEQAGVNFSHVKGASMPAAATAHRPELAGAAFEAMGVSLVIHPRNPYVPTSHANVRCFIAYPKDAEPVWWFGGGFDLTPFYPFDEDIVHWHQTAKNLCDRFSDGLYDEYKDWCDRYFYLKHREETRGVGGLFFDDLNRWDFATCLNFIRETGEAYIEAYRPIVARRKNTPYGERERQFQLYRRGRYVEFNLVFDRGTHFGLQSGGRTESILMSMPPLVRFEYGYRPEEGSDEAKLQDYLKPRDWLGKSEKA</sequence>
<feature type="binding site" evidence="11">
    <location>
        <begin position="106"/>
        <end position="108"/>
    </location>
    <ligand>
        <name>substrate</name>
    </ligand>
</feature>
<evidence type="ECO:0000313" key="12">
    <source>
        <dbReference type="EMBL" id="STZ67643.1"/>
    </source>
</evidence>
<dbReference type="InterPro" id="IPR036406">
    <property type="entry name" value="Coprogen_oxidase_aer_sf"/>
</dbReference>
<dbReference type="PANTHER" id="PTHR10755">
    <property type="entry name" value="COPROPORPHYRINOGEN III OXIDASE, MITOCHONDRIAL"/>
    <property type="match status" value="1"/>
</dbReference>
<comment type="catalytic activity">
    <reaction evidence="9 11">
        <text>coproporphyrinogen III + O2 + 2 H(+) = protoporphyrinogen IX + 2 CO2 + 2 H2O</text>
        <dbReference type="Rhea" id="RHEA:18257"/>
        <dbReference type="ChEBI" id="CHEBI:15377"/>
        <dbReference type="ChEBI" id="CHEBI:15378"/>
        <dbReference type="ChEBI" id="CHEBI:15379"/>
        <dbReference type="ChEBI" id="CHEBI:16526"/>
        <dbReference type="ChEBI" id="CHEBI:57307"/>
        <dbReference type="ChEBI" id="CHEBI:57309"/>
        <dbReference type="EC" id="1.3.3.3"/>
    </reaction>
</comment>
<evidence type="ECO:0000256" key="1">
    <source>
        <dbReference type="ARBA" id="ARBA00004496"/>
    </source>
</evidence>